<keyword evidence="2" id="KW-1185">Reference proteome</keyword>
<dbReference type="Proteomes" id="UP000198564">
    <property type="component" value="Unassembled WGS sequence"/>
</dbReference>
<name>A0A1H6UZC0_9LACT</name>
<dbReference type="RefSeq" id="WP_091636226.1">
    <property type="nucleotide sequence ID" value="NZ_FNYW01000041.1"/>
</dbReference>
<dbReference type="STRING" id="1130080.SAMN04488113_1413"/>
<dbReference type="OrthoDB" id="9804743at2"/>
<protein>
    <submittedName>
        <fullName evidence="1">Mobilisation protein (MobC)</fullName>
    </submittedName>
</protein>
<dbReference type="AlphaFoldDB" id="A0A1H6UZC0"/>
<evidence type="ECO:0000313" key="2">
    <source>
        <dbReference type="Proteomes" id="UP000198564"/>
    </source>
</evidence>
<dbReference type="InterPro" id="IPR053842">
    <property type="entry name" value="NikA-like"/>
</dbReference>
<evidence type="ECO:0000313" key="1">
    <source>
        <dbReference type="EMBL" id="SEI97591.1"/>
    </source>
</evidence>
<proteinExistence type="predicted"/>
<gene>
    <name evidence="1" type="ORF">SAMN04488113_1413</name>
</gene>
<sequence>MATILKDTKRNRENRVCFDLSHEEMTQLNNRLKYYHLNNRSDFIREAVLNNYIIVNDDTNLRELIYEVNKIGNNINQLTRLANKTKIVYSDDIENLKKQMNDINLLIYKTLMKHNEKR</sequence>
<dbReference type="EMBL" id="FNYW01000041">
    <property type="protein sequence ID" value="SEI97591.1"/>
    <property type="molecule type" value="Genomic_DNA"/>
</dbReference>
<accession>A0A1H6UZC0</accession>
<organism evidence="1 2">
    <name type="scientific">Alkalibacterium gilvum</name>
    <dbReference type="NCBI Taxonomy" id="1130080"/>
    <lineage>
        <taxon>Bacteria</taxon>
        <taxon>Bacillati</taxon>
        <taxon>Bacillota</taxon>
        <taxon>Bacilli</taxon>
        <taxon>Lactobacillales</taxon>
        <taxon>Carnobacteriaceae</taxon>
        <taxon>Alkalibacterium</taxon>
    </lineage>
</organism>
<dbReference type="Pfam" id="PF21983">
    <property type="entry name" value="NikA-like"/>
    <property type="match status" value="1"/>
</dbReference>
<reference evidence="2" key="1">
    <citation type="submission" date="2016-10" db="EMBL/GenBank/DDBJ databases">
        <authorList>
            <person name="Varghese N."/>
            <person name="Submissions S."/>
        </authorList>
    </citation>
    <scope>NUCLEOTIDE SEQUENCE [LARGE SCALE GENOMIC DNA]</scope>
    <source>
        <strain evidence="2">DSM 25751</strain>
    </source>
</reference>